<dbReference type="AlphaFoldDB" id="A0A1C0U105"/>
<reference evidence="1 2" key="1">
    <citation type="submission" date="2015-12" db="EMBL/GenBank/DDBJ databases">
        <title>Genome comparisons provide insights into the role of secondary metabolites in the pathogenic phase of the Photorhabdus life cycle.</title>
        <authorList>
            <person name="Tobias N.J."/>
            <person name="Mishra B."/>
            <person name="Gupta D.K."/>
            <person name="Thines M."/>
            <person name="Stinear T.P."/>
            <person name="Bode H.B."/>
        </authorList>
    </citation>
    <scope>NUCLEOTIDE SEQUENCE [LARGE SCALE GENOMIC DNA]</scope>
    <source>
        <strain evidence="1 2">PB68.1</strain>
    </source>
</reference>
<sequence length="82" mass="8725">MQLLPVIIGCCQVECGIIFILTCQTRKGGCRNIRQVSLPEKMGITAGTLGGQQAHQVVLLAQDETAFGAPARVPSGFVAFYC</sequence>
<evidence type="ECO:0000313" key="1">
    <source>
        <dbReference type="EMBL" id="OCQ51565.1"/>
    </source>
</evidence>
<keyword evidence="2" id="KW-1185">Reference proteome</keyword>
<accession>A0A1C0U105</accession>
<protein>
    <submittedName>
        <fullName evidence="1">Uncharacterized protein</fullName>
    </submittedName>
</protein>
<gene>
    <name evidence="1" type="ORF">Ppb6_03296</name>
</gene>
<dbReference type="EMBL" id="LOMY01000119">
    <property type="protein sequence ID" value="OCQ51565.1"/>
    <property type="molecule type" value="Genomic_DNA"/>
</dbReference>
<name>A0A1C0U105_9GAMM</name>
<evidence type="ECO:0000313" key="2">
    <source>
        <dbReference type="Proteomes" id="UP000093476"/>
    </source>
</evidence>
<proteinExistence type="predicted"/>
<organism evidence="1 2">
    <name type="scientific">Photorhabdus australis subsp. thailandensis</name>
    <dbReference type="NCBI Taxonomy" id="2805096"/>
    <lineage>
        <taxon>Bacteria</taxon>
        <taxon>Pseudomonadati</taxon>
        <taxon>Pseudomonadota</taxon>
        <taxon>Gammaproteobacteria</taxon>
        <taxon>Enterobacterales</taxon>
        <taxon>Morganellaceae</taxon>
        <taxon>Photorhabdus</taxon>
    </lineage>
</organism>
<dbReference type="Proteomes" id="UP000093476">
    <property type="component" value="Unassembled WGS sequence"/>
</dbReference>
<comment type="caution">
    <text evidence="1">The sequence shown here is derived from an EMBL/GenBank/DDBJ whole genome shotgun (WGS) entry which is preliminary data.</text>
</comment>